<protein>
    <submittedName>
        <fullName evidence="1">Uncharacterized protein</fullName>
    </submittedName>
</protein>
<gene>
    <name evidence="1" type="ORF">AVEN_60846_1</name>
</gene>
<proteinExistence type="predicted"/>
<reference evidence="1 2" key="1">
    <citation type="journal article" date="2019" name="Sci. Rep.">
        <title>Orb-weaving spider Araneus ventricosus genome elucidates the spidroin gene catalogue.</title>
        <authorList>
            <person name="Kono N."/>
            <person name="Nakamura H."/>
            <person name="Ohtoshi R."/>
            <person name="Moran D.A.P."/>
            <person name="Shinohara A."/>
            <person name="Yoshida Y."/>
            <person name="Fujiwara M."/>
            <person name="Mori M."/>
            <person name="Tomita M."/>
            <person name="Arakawa K."/>
        </authorList>
    </citation>
    <scope>NUCLEOTIDE SEQUENCE [LARGE SCALE GENOMIC DNA]</scope>
</reference>
<sequence>MKRQRSTFLKFIYSRGLFEFETWSSAAESLSLGLDVADSLALLVDAPAAVVVVPALLGHPLAVFSALRDVGVVDFCEEAKTE</sequence>
<feature type="non-terminal residue" evidence="1">
    <location>
        <position position="82"/>
    </location>
</feature>
<evidence type="ECO:0000313" key="1">
    <source>
        <dbReference type="EMBL" id="GBL76321.1"/>
    </source>
</evidence>
<accession>A0A4Y2A8X3</accession>
<dbReference type="EMBL" id="BGPR01079857">
    <property type="protein sequence ID" value="GBL76321.1"/>
    <property type="molecule type" value="Genomic_DNA"/>
</dbReference>
<keyword evidence="2" id="KW-1185">Reference proteome</keyword>
<organism evidence="1 2">
    <name type="scientific">Araneus ventricosus</name>
    <name type="common">Orbweaver spider</name>
    <name type="synonym">Epeira ventricosa</name>
    <dbReference type="NCBI Taxonomy" id="182803"/>
    <lineage>
        <taxon>Eukaryota</taxon>
        <taxon>Metazoa</taxon>
        <taxon>Ecdysozoa</taxon>
        <taxon>Arthropoda</taxon>
        <taxon>Chelicerata</taxon>
        <taxon>Arachnida</taxon>
        <taxon>Araneae</taxon>
        <taxon>Araneomorphae</taxon>
        <taxon>Entelegynae</taxon>
        <taxon>Araneoidea</taxon>
        <taxon>Araneidae</taxon>
        <taxon>Araneus</taxon>
    </lineage>
</organism>
<evidence type="ECO:0000313" key="2">
    <source>
        <dbReference type="Proteomes" id="UP000499080"/>
    </source>
</evidence>
<dbReference type="AlphaFoldDB" id="A0A4Y2A8X3"/>
<dbReference type="Proteomes" id="UP000499080">
    <property type="component" value="Unassembled WGS sequence"/>
</dbReference>
<name>A0A4Y2A8X3_ARAVE</name>
<comment type="caution">
    <text evidence="1">The sequence shown here is derived from an EMBL/GenBank/DDBJ whole genome shotgun (WGS) entry which is preliminary data.</text>
</comment>